<sequence length="179" mass="20540">MSRVALSLQIPDLSGFARSLREQLGKRPEPPGHVEMLNLLCRSAGFRNYQHCKGVMEARQRLDAPVQAEPTVDYELLEKAVRLFDAQGRLLRWPTRAGLQDLCLWVMWSRVPSRTGLTEKQISELIKRWHAFGDHALLRRALIGWRLVHRTVDGSEYRRIEQKPPAELSPLLARLSGRA</sequence>
<comment type="caution">
    <text evidence="2">The sequence shown here is derived from an EMBL/GenBank/DDBJ whole genome shotgun (WGS) entry which is preliminary data.</text>
</comment>
<name>A0ABS1WZG1_9GAMM</name>
<accession>A0ABS1WZG1</accession>
<proteinExistence type="predicted"/>
<dbReference type="InterPro" id="IPR018656">
    <property type="entry name" value="DUF2087"/>
</dbReference>
<dbReference type="Pfam" id="PF09860">
    <property type="entry name" value="DUF2087"/>
    <property type="match status" value="1"/>
</dbReference>
<organism evidence="2 3">
    <name type="scientific">Steroidobacter gossypii</name>
    <dbReference type="NCBI Taxonomy" id="2805490"/>
    <lineage>
        <taxon>Bacteria</taxon>
        <taxon>Pseudomonadati</taxon>
        <taxon>Pseudomonadota</taxon>
        <taxon>Gammaproteobacteria</taxon>
        <taxon>Steroidobacterales</taxon>
        <taxon>Steroidobacteraceae</taxon>
        <taxon>Steroidobacter</taxon>
    </lineage>
</organism>
<dbReference type="EMBL" id="JAEVLS010000003">
    <property type="protein sequence ID" value="MBM0106317.1"/>
    <property type="molecule type" value="Genomic_DNA"/>
</dbReference>
<evidence type="ECO:0000313" key="2">
    <source>
        <dbReference type="EMBL" id="MBM0106317.1"/>
    </source>
</evidence>
<evidence type="ECO:0000313" key="3">
    <source>
        <dbReference type="Proteomes" id="UP000661077"/>
    </source>
</evidence>
<dbReference type="Proteomes" id="UP000661077">
    <property type="component" value="Unassembled WGS sequence"/>
</dbReference>
<gene>
    <name evidence="2" type="ORF">JM946_16405</name>
</gene>
<feature type="domain" description="DUF2087" evidence="1">
    <location>
        <begin position="89"/>
        <end position="159"/>
    </location>
</feature>
<reference evidence="2 3" key="1">
    <citation type="journal article" date="2021" name="Int. J. Syst. Evol. Microbiol.">
        <title>Steroidobacter gossypii sp. nov., isolated from soil of cotton cropping field.</title>
        <authorList>
            <person name="Huang R."/>
            <person name="Yang S."/>
            <person name="Zhen C."/>
            <person name="Liu W."/>
        </authorList>
    </citation>
    <scope>NUCLEOTIDE SEQUENCE [LARGE SCALE GENOMIC DNA]</scope>
    <source>
        <strain evidence="2 3">S1-65</strain>
    </source>
</reference>
<keyword evidence="3" id="KW-1185">Reference proteome</keyword>
<dbReference type="RefSeq" id="WP_203168424.1">
    <property type="nucleotide sequence ID" value="NZ_JAEVLS010000003.1"/>
</dbReference>
<evidence type="ECO:0000259" key="1">
    <source>
        <dbReference type="Pfam" id="PF09860"/>
    </source>
</evidence>
<protein>
    <submittedName>
        <fullName evidence="2">DUF2087 domain-containing protein</fullName>
    </submittedName>
</protein>